<feature type="region of interest" description="Disordered" evidence="1">
    <location>
        <begin position="120"/>
        <end position="142"/>
    </location>
</feature>
<evidence type="ECO:0000313" key="3">
    <source>
        <dbReference type="Proteomes" id="UP000011096"/>
    </source>
</evidence>
<protein>
    <submittedName>
        <fullName evidence="2">Uncharacterized protein</fullName>
    </submittedName>
</protein>
<proteinExistence type="predicted"/>
<reference evidence="2 3" key="2">
    <citation type="submission" date="2020-04" db="EMBL/GenBank/DDBJ databases">
        <title>Genome sequencing and assembly of multiple isolates from the Colletotrichum gloeosporioides species complex.</title>
        <authorList>
            <person name="Gan P."/>
            <person name="Shirasu K."/>
        </authorList>
    </citation>
    <scope>NUCLEOTIDE SEQUENCE [LARGE SCALE GENOMIC DNA]</scope>
    <source>
        <strain evidence="2 3">Nara gc5</strain>
    </source>
</reference>
<gene>
    <name evidence="2" type="ORF">CGGC5_v015968</name>
</gene>
<evidence type="ECO:0000313" key="2">
    <source>
        <dbReference type="EMBL" id="KAF4475579.1"/>
    </source>
</evidence>
<dbReference type="EMBL" id="ANPB02000010">
    <property type="protein sequence ID" value="KAF4475579.1"/>
    <property type="molecule type" value="Genomic_DNA"/>
</dbReference>
<organism evidence="2 3">
    <name type="scientific">Colletotrichum fructicola (strain Nara gc5)</name>
    <name type="common">Anthracnose fungus</name>
    <name type="synonym">Colletotrichum gloeosporioides (strain Nara gc5)</name>
    <dbReference type="NCBI Taxonomy" id="1213859"/>
    <lineage>
        <taxon>Eukaryota</taxon>
        <taxon>Fungi</taxon>
        <taxon>Dikarya</taxon>
        <taxon>Ascomycota</taxon>
        <taxon>Pezizomycotina</taxon>
        <taxon>Sordariomycetes</taxon>
        <taxon>Hypocreomycetidae</taxon>
        <taxon>Glomerellales</taxon>
        <taxon>Glomerellaceae</taxon>
        <taxon>Colletotrichum</taxon>
        <taxon>Colletotrichum gloeosporioides species complex</taxon>
    </lineage>
</organism>
<accession>A0A7J6IGK2</accession>
<dbReference type="Proteomes" id="UP000011096">
    <property type="component" value="Unassembled WGS sequence"/>
</dbReference>
<dbReference type="RefSeq" id="XP_066007322.1">
    <property type="nucleotide sequence ID" value="XM_066153370.1"/>
</dbReference>
<keyword evidence="3" id="KW-1185">Reference proteome</keyword>
<reference evidence="2 3" key="1">
    <citation type="submission" date="2012-08" db="EMBL/GenBank/DDBJ databases">
        <authorList>
            <person name="Gan P.H.P."/>
            <person name="Ikeda K."/>
            <person name="Irieda H."/>
            <person name="Narusaka M."/>
            <person name="O'Connell R.J."/>
            <person name="Narusaka Y."/>
            <person name="Takano Y."/>
            <person name="Kubo Y."/>
            <person name="Shirasu K."/>
        </authorList>
    </citation>
    <scope>NUCLEOTIDE SEQUENCE [LARGE SCALE GENOMIC DNA]</scope>
    <source>
        <strain evidence="2 3">Nara gc5</strain>
    </source>
</reference>
<evidence type="ECO:0000256" key="1">
    <source>
        <dbReference type="SAM" id="MobiDB-lite"/>
    </source>
</evidence>
<name>A0A7J6IGK2_COLFN</name>
<comment type="caution">
    <text evidence="2">The sequence shown here is derived from an EMBL/GenBank/DDBJ whole genome shotgun (WGS) entry which is preliminary data.</text>
</comment>
<dbReference type="InParanoid" id="A0A7J6IGK2"/>
<sequence>MQLADQEASVRNQLRAVLERFLLPKQTVDLRGLPVLASAHRATRRVSQTRLALLRNRQVRATSGLRVLKTSSASNSDENLHCLIRVISRYPHAATPAAKGYLQVRQWCLSETLPDSIADPKDAGTGFSEWSETLLGRTRPSA</sequence>
<dbReference type="AlphaFoldDB" id="A0A7J6IGK2"/>
<dbReference type="GeneID" id="90980462"/>